<dbReference type="GO" id="GO:0005737">
    <property type="term" value="C:cytoplasm"/>
    <property type="evidence" value="ECO:0007669"/>
    <property type="project" value="UniProtKB-SubCell"/>
</dbReference>
<dbReference type="Pfam" id="PF05276">
    <property type="entry name" value="SH3BP5"/>
    <property type="match status" value="1"/>
</dbReference>
<dbReference type="AlphaFoldDB" id="A0A6A5ESJ8"/>
<dbReference type="PANTHER" id="PTHR19423">
    <property type="entry name" value="SH3 DOMAIN-BINDING PROTEIN 5"/>
    <property type="match status" value="1"/>
</dbReference>
<keyword evidence="3" id="KW-0963">Cytoplasm</keyword>
<evidence type="ECO:0000256" key="2">
    <source>
        <dbReference type="ARBA" id="ARBA00023054"/>
    </source>
</evidence>
<comment type="subcellular location">
    <subcellularLocation>
        <location evidence="3">Cytoplasm</location>
    </subcellularLocation>
    <text evidence="3">Colocalizes with RAB11A on cytoplasmic vesicle membranes.</text>
</comment>
<comment type="subunit">
    <text evidence="3">Interacts with GDP-bound and nucleotide-free forms of RAB11A.</text>
</comment>
<gene>
    <name evidence="6" type="ORF">PFLUV_G00153430</name>
</gene>
<dbReference type="PANTHER" id="PTHR19423:SF4">
    <property type="entry name" value="SH3 DOMAIN-BINDING PROTEIN 5"/>
    <property type="match status" value="1"/>
</dbReference>
<evidence type="ECO:0000256" key="1">
    <source>
        <dbReference type="ARBA" id="ARBA00007796"/>
    </source>
</evidence>
<dbReference type="GO" id="GO:0005085">
    <property type="term" value="F:guanyl-nucleotide exchange factor activity"/>
    <property type="evidence" value="ECO:0007669"/>
    <property type="project" value="UniProtKB-UniRule"/>
</dbReference>
<evidence type="ECO:0000313" key="6">
    <source>
        <dbReference type="EMBL" id="KAF1381389.1"/>
    </source>
</evidence>
<reference evidence="6 7" key="1">
    <citation type="submission" date="2019-06" db="EMBL/GenBank/DDBJ databases">
        <title>A chromosome-scale genome assembly of the European perch, Perca fluviatilis.</title>
        <authorList>
            <person name="Roques C."/>
            <person name="Zahm M."/>
            <person name="Cabau C."/>
            <person name="Klopp C."/>
            <person name="Bouchez O."/>
            <person name="Donnadieu C."/>
            <person name="Kuhl H."/>
            <person name="Gislard M."/>
            <person name="Guendouz S."/>
            <person name="Journot L."/>
            <person name="Haffray P."/>
            <person name="Bestin A."/>
            <person name="Morvezen R."/>
            <person name="Feron R."/>
            <person name="Wen M."/>
            <person name="Jouanno E."/>
            <person name="Herpin A."/>
            <person name="Schartl M."/>
            <person name="Postlethwait J."/>
            <person name="Schaerlinger B."/>
            <person name="Chardard D."/>
            <person name="Lecocq T."/>
            <person name="Poncet C."/>
            <person name="Jaffrelo L."/>
            <person name="Lampietro C."/>
            <person name="Guiguen Y."/>
        </authorList>
    </citation>
    <scope>NUCLEOTIDE SEQUENCE [LARGE SCALE GENOMIC DNA]</scope>
    <source>
        <tissue evidence="6">Blood</tissue>
    </source>
</reference>
<comment type="similarity">
    <text evidence="1 3">Belongs to the SH3BP5 family.</text>
</comment>
<accession>A0A6A5ESJ8</accession>
<evidence type="ECO:0000256" key="3">
    <source>
        <dbReference type="RuleBase" id="RU369054"/>
    </source>
</evidence>
<organism evidence="6 7">
    <name type="scientific">Perca fluviatilis</name>
    <name type="common">European perch</name>
    <dbReference type="NCBI Taxonomy" id="8168"/>
    <lineage>
        <taxon>Eukaryota</taxon>
        <taxon>Metazoa</taxon>
        <taxon>Chordata</taxon>
        <taxon>Craniata</taxon>
        <taxon>Vertebrata</taxon>
        <taxon>Euteleostomi</taxon>
        <taxon>Actinopterygii</taxon>
        <taxon>Neopterygii</taxon>
        <taxon>Teleostei</taxon>
        <taxon>Neoteleostei</taxon>
        <taxon>Acanthomorphata</taxon>
        <taxon>Eupercaria</taxon>
        <taxon>Perciformes</taxon>
        <taxon>Percoidei</taxon>
        <taxon>Percidae</taxon>
        <taxon>Percinae</taxon>
        <taxon>Perca</taxon>
    </lineage>
</organism>
<comment type="function">
    <text evidence="3">Functions as guanine nucleotide exchange factor (GEF) for RAB11A.</text>
</comment>
<evidence type="ECO:0000313" key="7">
    <source>
        <dbReference type="Proteomes" id="UP000465112"/>
    </source>
</evidence>
<feature type="coiled-coil region" evidence="4">
    <location>
        <begin position="30"/>
        <end position="57"/>
    </location>
</feature>
<keyword evidence="3" id="KW-0344">Guanine-nucleotide releasing factor</keyword>
<dbReference type="InterPro" id="IPR007940">
    <property type="entry name" value="SH3BP5"/>
</dbReference>
<keyword evidence="7" id="KW-1185">Reference proteome</keyword>
<dbReference type="GO" id="GO:0017124">
    <property type="term" value="F:SH3 domain binding"/>
    <property type="evidence" value="ECO:0007669"/>
    <property type="project" value="UniProtKB-UniRule"/>
</dbReference>
<evidence type="ECO:0000256" key="4">
    <source>
        <dbReference type="SAM" id="Coils"/>
    </source>
</evidence>
<comment type="caution">
    <text evidence="6">The sequence shown here is derived from an EMBL/GenBank/DDBJ whole genome shotgun (WGS) entry which is preliminary data.</text>
</comment>
<sequence>MLKMDPLRNGNTCDEDSQCAEVEEQVDPRIQGELEKLNQSTDDINRWESELEDCRQRFRAVLVEATVKLDEQVKRIGRAVDDSKPYWEARKVERGRVPRTTTQKKKKELTEVSKQ</sequence>
<protein>
    <recommendedName>
        <fullName evidence="3">SH3 domain-binding protein 5</fullName>
        <shortName evidence="3">SH3BP-5</shortName>
    </recommendedName>
</protein>
<dbReference type="Proteomes" id="UP000465112">
    <property type="component" value="Chromosome 13"/>
</dbReference>
<dbReference type="EMBL" id="VHII01000013">
    <property type="protein sequence ID" value="KAF1381389.1"/>
    <property type="molecule type" value="Genomic_DNA"/>
</dbReference>
<feature type="region of interest" description="Disordered" evidence="5">
    <location>
        <begin position="1"/>
        <end position="20"/>
    </location>
</feature>
<dbReference type="GO" id="GO:0004860">
    <property type="term" value="F:protein kinase inhibitor activity"/>
    <property type="evidence" value="ECO:0007669"/>
    <property type="project" value="TreeGrafter"/>
</dbReference>
<name>A0A6A5ESJ8_PERFL</name>
<keyword evidence="2 3" id="KW-0175">Coiled coil</keyword>
<proteinExistence type="inferred from homology"/>
<comment type="domain">
    <text evidence="3">The N-terminal half of the protein mediates interaction with RAB11A and functions as guanine nucleotide exchange factor. Four long alpha-helices (interrupted by a central kink) assemble into coiled coils, giving rise to a 'V' shape.</text>
</comment>
<feature type="region of interest" description="Disordered" evidence="5">
    <location>
        <begin position="91"/>
        <end position="115"/>
    </location>
</feature>
<dbReference type="GO" id="GO:0035556">
    <property type="term" value="P:intracellular signal transduction"/>
    <property type="evidence" value="ECO:0007669"/>
    <property type="project" value="UniProtKB-UniRule"/>
</dbReference>
<evidence type="ECO:0000256" key="5">
    <source>
        <dbReference type="SAM" id="MobiDB-lite"/>
    </source>
</evidence>